<proteinExistence type="predicted"/>
<dbReference type="InterPro" id="IPR036236">
    <property type="entry name" value="Znf_C2H2_sf"/>
</dbReference>
<feature type="domain" description="C2H2-type" evidence="9">
    <location>
        <begin position="526"/>
        <end position="554"/>
    </location>
</feature>
<dbReference type="EMBL" id="VSWD01000011">
    <property type="protein sequence ID" value="KAK3088345.1"/>
    <property type="molecule type" value="Genomic_DNA"/>
</dbReference>
<evidence type="ECO:0000259" key="9">
    <source>
        <dbReference type="PROSITE" id="PS50157"/>
    </source>
</evidence>
<feature type="domain" description="C2H2-type" evidence="9">
    <location>
        <begin position="438"/>
        <end position="467"/>
    </location>
</feature>
<dbReference type="PROSITE" id="PS00028">
    <property type="entry name" value="ZINC_FINGER_C2H2_1"/>
    <property type="match status" value="9"/>
</dbReference>
<dbReference type="AlphaFoldDB" id="A0AA88XMW5"/>
<dbReference type="Pfam" id="PF00096">
    <property type="entry name" value="zf-C2H2"/>
    <property type="match status" value="4"/>
</dbReference>
<accession>A0AA88XMW5</accession>
<feature type="domain" description="C2H2-type" evidence="9">
    <location>
        <begin position="405"/>
        <end position="432"/>
    </location>
</feature>
<evidence type="ECO:0000256" key="6">
    <source>
        <dbReference type="ARBA" id="ARBA00023242"/>
    </source>
</evidence>
<dbReference type="SUPFAM" id="SSF57667">
    <property type="entry name" value="beta-beta-alpha zinc fingers"/>
    <property type="match status" value="7"/>
</dbReference>
<evidence type="ECO:0000256" key="1">
    <source>
        <dbReference type="ARBA" id="ARBA00004123"/>
    </source>
</evidence>
<sequence length="868" mass="99859">MTTRNKSTRKDAKKAVPKVKEEKTCKSETENQLKNVKPKSNKKEAQKNKKKAKCVIKSEEGMLLRKRKKRTTQKILIPTKKKISDCPICLKPMKTPLCLRRHMAQEHVIYSVKIPKSQFLLKSSIHKNLARKFIVFEANENISVRSEFEKDDVEPFKCKICQRKFKYYSMIKRHIGKKHLHISYAVQRRKSYRGLYRSIVEFLDMRKKAFGPKASSRKGGRGSRMRKVPSTKCYICGQSIAEGRGYSNHLMKLHGMSEDEARGVTGYPKFPKRCSCHECQVEFDNLKLLKEHCRMVHGVTDYSYPCSQCDSTYSALANLKSHMRWQHSVSLQKISEYFETLIPCEVEGCDFSCGNMLAMKNHVMKTHRGVEYRCDVCGFTFHVIAMLHKHKFFKHYHKESPLDHFRCETCQRSFSKRYHLRQHLFRHHGIKVGAFKTYKCTFEGCGKECTTSSGLRSHMRRHTKEKTFKCEYCNQLLKTDTTYRKHINKMHLGIRPHLCQICGQTFGEESELKSHIRNLHSSEKEFQCDHCPYATSNKSTLYTHLYMVHKVQAEGDNREIYECPICNFTTILGHRFRTHMNGHKNIREYKCNVCGKEFISSSTLRAHKQWAHSDKKYSCPHCPYQTKTVQKLNEHIRIQHQLKGYKPYSCPYCSFTCATGGNCRKHIKQKHKGQEVRYIRDDSLLGAARVARMSGNTSTVNVVPIQTVASEATQTYQVTDNLQATAEPSVNENNSDRIIQHDVNIQTYTTITNVMDDEAASASANLEQTQSMGHGTNYMIPSHPVYKLVNAPAGIHIDGSYKSHPVQSDVNTAHLTTLHPSLASMHSGLHTQILDASEIPVNENVIVSSVHTPLQPLVSILPNHMQNL</sequence>
<feature type="domain" description="C2H2-type" evidence="9">
    <location>
        <begin position="468"/>
        <end position="496"/>
    </location>
</feature>
<dbReference type="FunFam" id="3.30.160.60:FF:000125">
    <property type="entry name" value="Putative zinc finger protein 143"/>
    <property type="match status" value="1"/>
</dbReference>
<dbReference type="GO" id="GO:0008270">
    <property type="term" value="F:zinc ion binding"/>
    <property type="evidence" value="ECO:0007669"/>
    <property type="project" value="UniProtKB-KW"/>
</dbReference>
<dbReference type="Proteomes" id="UP001186944">
    <property type="component" value="Unassembled WGS sequence"/>
</dbReference>
<feature type="region of interest" description="Disordered" evidence="8">
    <location>
        <begin position="1"/>
        <end position="52"/>
    </location>
</feature>
<feature type="domain" description="C2H2-type" evidence="9">
    <location>
        <begin position="589"/>
        <end position="617"/>
    </location>
</feature>
<feature type="domain" description="C2H2-type" evidence="9">
    <location>
        <begin position="497"/>
        <end position="525"/>
    </location>
</feature>
<organism evidence="10 11">
    <name type="scientific">Pinctada imbricata</name>
    <name type="common">Atlantic pearl-oyster</name>
    <name type="synonym">Pinctada martensii</name>
    <dbReference type="NCBI Taxonomy" id="66713"/>
    <lineage>
        <taxon>Eukaryota</taxon>
        <taxon>Metazoa</taxon>
        <taxon>Spiralia</taxon>
        <taxon>Lophotrochozoa</taxon>
        <taxon>Mollusca</taxon>
        <taxon>Bivalvia</taxon>
        <taxon>Autobranchia</taxon>
        <taxon>Pteriomorphia</taxon>
        <taxon>Pterioida</taxon>
        <taxon>Pterioidea</taxon>
        <taxon>Pteriidae</taxon>
        <taxon>Pinctada</taxon>
    </lineage>
</organism>
<feature type="domain" description="C2H2-type" evidence="9">
    <location>
        <begin position="304"/>
        <end position="328"/>
    </location>
</feature>
<keyword evidence="6" id="KW-0539">Nucleus</keyword>
<comment type="subcellular location">
    <subcellularLocation>
        <location evidence="1">Nucleus</location>
    </subcellularLocation>
</comment>
<evidence type="ECO:0000256" key="8">
    <source>
        <dbReference type="SAM" id="MobiDB-lite"/>
    </source>
</evidence>
<keyword evidence="11" id="KW-1185">Reference proteome</keyword>
<keyword evidence="4 7" id="KW-0863">Zinc-finger</keyword>
<dbReference type="SMART" id="SM00355">
    <property type="entry name" value="ZnF_C2H2"/>
    <property type="match status" value="16"/>
</dbReference>
<comment type="caution">
    <text evidence="10">The sequence shown here is derived from an EMBL/GenBank/DDBJ whole genome shotgun (WGS) entry which is preliminary data.</text>
</comment>
<evidence type="ECO:0000313" key="10">
    <source>
        <dbReference type="EMBL" id="KAK3088345.1"/>
    </source>
</evidence>
<reference evidence="10" key="1">
    <citation type="submission" date="2019-08" db="EMBL/GenBank/DDBJ databases">
        <title>The improved chromosome-level genome for the pearl oyster Pinctada fucata martensii using PacBio sequencing and Hi-C.</title>
        <authorList>
            <person name="Zheng Z."/>
        </authorList>
    </citation>
    <scope>NUCLEOTIDE SEQUENCE</scope>
    <source>
        <strain evidence="10">ZZ-2019</strain>
        <tissue evidence="10">Adductor muscle</tissue>
    </source>
</reference>
<feature type="domain" description="C2H2-type" evidence="9">
    <location>
        <begin position="156"/>
        <end position="179"/>
    </location>
</feature>
<dbReference type="Gene3D" id="3.30.160.60">
    <property type="entry name" value="Classic Zinc Finger"/>
    <property type="match status" value="7"/>
</dbReference>
<evidence type="ECO:0000256" key="3">
    <source>
        <dbReference type="ARBA" id="ARBA00022737"/>
    </source>
</evidence>
<evidence type="ECO:0000256" key="2">
    <source>
        <dbReference type="ARBA" id="ARBA00022723"/>
    </source>
</evidence>
<dbReference type="PROSITE" id="PS50157">
    <property type="entry name" value="ZINC_FINGER_C2H2_2"/>
    <property type="match status" value="9"/>
</dbReference>
<keyword evidence="2" id="KW-0479">Metal-binding</keyword>
<dbReference type="InterPro" id="IPR013087">
    <property type="entry name" value="Znf_C2H2_type"/>
</dbReference>
<dbReference type="GO" id="GO:0005634">
    <property type="term" value="C:nucleus"/>
    <property type="evidence" value="ECO:0007669"/>
    <property type="project" value="UniProtKB-SubCell"/>
</dbReference>
<feature type="compositionally biased region" description="Basic and acidic residues" evidence="8">
    <location>
        <begin position="8"/>
        <end position="31"/>
    </location>
</feature>
<dbReference type="PANTHER" id="PTHR24376:SF235">
    <property type="entry name" value="C2H2-TYPE DOMAIN-CONTAINING PROTEIN"/>
    <property type="match status" value="1"/>
</dbReference>
<evidence type="ECO:0000256" key="7">
    <source>
        <dbReference type="PROSITE-ProRule" id="PRU00042"/>
    </source>
</evidence>
<evidence type="ECO:0000256" key="5">
    <source>
        <dbReference type="ARBA" id="ARBA00022833"/>
    </source>
</evidence>
<evidence type="ECO:0000256" key="4">
    <source>
        <dbReference type="ARBA" id="ARBA00022771"/>
    </source>
</evidence>
<keyword evidence="5" id="KW-0862">Zinc</keyword>
<name>A0AA88XMW5_PINIB</name>
<feature type="domain" description="C2H2-type" evidence="9">
    <location>
        <begin position="372"/>
        <end position="400"/>
    </location>
</feature>
<evidence type="ECO:0000313" key="11">
    <source>
        <dbReference type="Proteomes" id="UP001186944"/>
    </source>
</evidence>
<dbReference type="PANTHER" id="PTHR24376">
    <property type="entry name" value="ZINC FINGER PROTEIN"/>
    <property type="match status" value="1"/>
</dbReference>
<gene>
    <name evidence="10" type="ORF">FSP39_017908</name>
</gene>
<keyword evidence="3" id="KW-0677">Repeat</keyword>
<protein>
    <recommendedName>
        <fullName evidence="9">C2H2-type domain-containing protein</fullName>
    </recommendedName>
</protein>